<sequence length="154" mass="18069">MKHQFLQRDSSVSHNRRYSRHTSKGKILVSFFRKSVSQSISYNWCFQRCRLPKIFQGQQMMTYMTWIHGLSSQAVHSLTVQSVKFLEKVIITLSDRQRYSEIPRKSELCWFLDELPSNHELLNKGDIKALGEEAMQRLLLFVSSPAISRWGNDT</sequence>
<dbReference type="EMBL" id="CAWYQH010000112">
    <property type="protein sequence ID" value="CAK8690098.1"/>
    <property type="molecule type" value="Genomic_DNA"/>
</dbReference>
<comment type="caution">
    <text evidence="2">The sequence shown here is derived from an EMBL/GenBank/DDBJ whole genome shotgun (WGS) entry which is preliminary data.</text>
</comment>
<dbReference type="Pfam" id="PF11935">
    <property type="entry name" value="SYMPK_PTA1_N"/>
    <property type="match status" value="1"/>
</dbReference>
<keyword evidence="3" id="KW-1185">Reference proteome</keyword>
<name>A0ABP0GE88_CLALP</name>
<proteinExistence type="predicted"/>
<evidence type="ECO:0000259" key="1">
    <source>
        <dbReference type="Pfam" id="PF11935"/>
    </source>
</evidence>
<evidence type="ECO:0000313" key="3">
    <source>
        <dbReference type="Proteomes" id="UP001642483"/>
    </source>
</evidence>
<evidence type="ECO:0000313" key="2">
    <source>
        <dbReference type="EMBL" id="CAK8690098.1"/>
    </source>
</evidence>
<organism evidence="2 3">
    <name type="scientific">Clavelina lepadiformis</name>
    <name type="common">Light-bulb sea squirt</name>
    <name type="synonym">Ascidia lepadiformis</name>
    <dbReference type="NCBI Taxonomy" id="159417"/>
    <lineage>
        <taxon>Eukaryota</taxon>
        <taxon>Metazoa</taxon>
        <taxon>Chordata</taxon>
        <taxon>Tunicata</taxon>
        <taxon>Ascidiacea</taxon>
        <taxon>Aplousobranchia</taxon>
        <taxon>Clavelinidae</taxon>
        <taxon>Clavelina</taxon>
    </lineage>
</organism>
<protein>
    <recommendedName>
        <fullName evidence="1">Symplekin/Pta1 N-terminal domain-containing protein</fullName>
    </recommendedName>
</protein>
<dbReference type="InterPro" id="IPR032460">
    <property type="entry name" value="Symplekin/Pta1_N"/>
</dbReference>
<gene>
    <name evidence="2" type="ORF">CVLEPA_LOCUS22735</name>
</gene>
<feature type="domain" description="Symplekin/Pta1 N-terminal" evidence="1">
    <location>
        <begin position="76"/>
        <end position="147"/>
    </location>
</feature>
<accession>A0ABP0GE88</accession>
<dbReference type="InterPro" id="IPR011989">
    <property type="entry name" value="ARM-like"/>
</dbReference>
<dbReference type="Proteomes" id="UP001642483">
    <property type="component" value="Unassembled WGS sequence"/>
</dbReference>
<reference evidence="2 3" key="1">
    <citation type="submission" date="2024-02" db="EMBL/GenBank/DDBJ databases">
        <authorList>
            <person name="Daric V."/>
            <person name="Darras S."/>
        </authorList>
    </citation>
    <scope>NUCLEOTIDE SEQUENCE [LARGE SCALE GENOMIC DNA]</scope>
</reference>
<dbReference type="Gene3D" id="1.25.10.10">
    <property type="entry name" value="Leucine-rich Repeat Variant"/>
    <property type="match status" value="1"/>
</dbReference>